<dbReference type="OrthoDB" id="406838at2759"/>
<dbReference type="Pfam" id="PF00413">
    <property type="entry name" value="Peptidase_M10"/>
    <property type="match status" value="1"/>
</dbReference>
<dbReference type="PANTHER" id="PTHR10201">
    <property type="entry name" value="MATRIX METALLOPROTEINASE"/>
    <property type="match status" value="1"/>
</dbReference>
<feature type="binding site" evidence="8">
    <location>
        <position position="275"/>
    </location>
    <ligand>
        <name>Zn(2+)</name>
        <dbReference type="ChEBI" id="CHEBI:29105"/>
        <label>2</label>
        <note>catalytic</note>
    </ligand>
</feature>
<name>A0A0A0KS15_CUCSA</name>
<feature type="domain" description="Peptidase metallopeptidase" evidence="9">
    <location>
        <begin position="153"/>
        <end position="309"/>
    </location>
</feature>
<comment type="similarity">
    <text evidence="1">Belongs to the peptidase M10A family. Matrix metalloproteinases (MMPs) subfamily.</text>
</comment>
<evidence type="ECO:0000313" key="11">
    <source>
        <dbReference type="Proteomes" id="UP000029981"/>
    </source>
</evidence>
<evidence type="ECO:0000256" key="6">
    <source>
        <dbReference type="ARBA" id="ARBA00023049"/>
    </source>
</evidence>
<organism evidence="10 11">
    <name type="scientific">Cucumis sativus</name>
    <name type="common">Cucumber</name>
    <dbReference type="NCBI Taxonomy" id="3659"/>
    <lineage>
        <taxon>Eukaryota</taxon>
        <taxon>Viridiplantae</taxon>
        <taxon>Streptophyta</taxon>
        <taxon>Embryophyta</taxon>
        <taxon>Tracheophyta</taxon>
        <taxon>Spermatophyta</taxon>
        <taxon>Magnoliopsida</taxon>
        <taxon>eudicotyledons</taxon>
        <taxon>Gunneridae</taxon>
        <taxon>Pentapetalae</taxon>
        <taxon>rosids</taxon>
        <taxon>fabids</taxon>
        <taxon>Cucurbitales</taxon>
        <taxon>Cucurbitaceae</taxon>
        <taxon>Benincaseae</taxon>
        <taxon>Cucumis</taxon>
    </lineage>
</organism>
<feature type="binding site" description="in inhibited form" evidence="8">
    <location>
        <position position="122"/>
    </location>
    <ligand>
        <name>Zn(2+)</name>
        <dbReference type="ChEBI" id="CHEBI:29105"/>
        <label>2</label>
        <note>catalytic</note>
    </ligand>
</feature>
<keyword evidence="3 8" id="KW-0479">Metal-binding</keyword>
<dbReference type="GO" id="GO:0030574">
    <property type="term" value="P:collagen catabolic process"/>
    <property type="evidence" value="ECO:0000318"/>
    <property type="project" value="GO_Central"/>
</dbReference>
<keyword evidence="2" id="KW-0645">Protease</keyword>
<evidence type="ECO:0000256" key="3">
    <source>
        <dbReference type="ARBA" id="ARBA00022723"/>
    </source>
</evidence>
<keyword evidence="5 8" id="KW-0862">Zinc</keyword>
<dbReference type="InterPro" id="IPR002477">
    <property type="entry name" value="Peptidoglycan-bd-like"/>
</dbReference>
<dbReference type="eggNOG" id="KOG1565">
    <property type="taxonomic scope" value="Eukaryota"/>
</dbReference>
<dbReference type="InterPro" id="IPR006026">
    <property type="entry name" value="Peptidase_Metallo"/>
</dbReference>
<proteinExistence type="inferred from homology"/>
<keyword evidence="11" id="KW-1185">Reference proteome</keyword>
<evidence type="ECO:0000256" key="8">
    <source>
        <dbReference type="PIRSR" id="PIRSR621190-2"/>
    </source>
</evidence>
<accession>A0A0A0KS15</accession>
<evidence type="ECO:0000259" key="9">
    <source>
        <dbReference type="SMART" id="SM00235"/>
    </source>
</evidence>
<dbReference type="SMART" id="SM00235">
    <property type="entry name" value="ZnMc"/>
    <property type="match status" value="1"/>
</dbReference>
<dbReference type="GO" id="GO:0008270">
    <property type="term" value="F:zinc ion binding"/>
    <property type="evidence" value="ECO:0007669"/>
    <property type="project" value="InterPro"/>
</dbReference>
<dbReference type="Gene3D" id="3.40.390.10">
    <property type="entry name" value="Collagenase (Catalytic Domain)"/>
    <property type="match status" value="1"/>
</dbReference>
<dbReference type="PANTHER" id="PTHR10201:SF213">
    <property type="entry name" value="METALLOENDOPROTEINASE 2-MMP-LIKE"/>
    <property type="match status" value="1"/>
</dbReference>
<feature type="binding site" evidence="8">
    <location>
        <position position="216"/>
    </location>
    <ligand>
        <name>Zn(2+)</name>
        <dbReference type="ChEBI" id="CHEBI:29105"/>
        <label>1</label>
    </ligand>
</feature>
<protein>
    <recommendedName>
        <fullName evidence="9">Peptidase metallopeptidase domain-containing protein</fullName>
    </recommendedName>
</protein>
<keyword evidence="8" id="KW-0106">Calcium</keyword>
<dbReference type="OMA" id="YDASENW"/>
<comment type="cofactor">
    <cofactor evidence="8">
        <name>Ca(2+)</name>
        <dbReference type="ChEBI" id="CHEBI:29108"/>
    </cofactor>
    <text evidence="8">Can bind about 5 Ca(2+) ions per subunit.</text>
</comment>
<dbReference type="KEGG" id="csv:101216237"/>
<dbReference type="InterPro" id="IPR024079">
    <property type="entry name" value="MetalloPept_cat_dom_sf"/>
</dbReference>
<evidence type="ECO:0000256" key="4">
    <source>
        <dbReference type="ARBA" id="ARBA00022801"/>
    </source>
</evidence>
<reference evidence="10 11" key="4">
    <citation type="journal article" date="2011" name="BMC Genomics">
        <title>RNA-Seq improves annotation of protein-coding genes in the cucumber genome.</title>
        <authorList>
            <person name="Li Z."/>
            <person name="Zhang Z."/>
            <person name="Yan P."/>
            <person name="Huang S."/>
            <person name="Fei Z."/>
            <person name="Lin K."/>
        </authorList>
    </citation>
    <scope>NUCLEOTIDE SEQUENCE [LARGE SCALE GENOMIC DNA]</scope>
    <source>
        <strain evidence="11">cv. 9930</strain>
    </source>
</reference>
<feature type="binding site" evidence="8">
    <location>
        <position position="218"/>
    </location>
    <ligand>
        <name>Zn(2+)</name>
        <dbReference type="ChEBI" id="CHEBI:29105"/>
        <label>1</label>
    </ligand>
</feature>
<dbReference type="GO" id="GO:0006508">
    <property type="term" value="P:proteolysis"/>
    <property type="evidence" value="ECO:0007669"/>
    <property type="project" value="UniProtKB-KW"/>
</dbReference>
<sequence length="313" mass="35935">MDFKSSSDLQIFLLLLLASIAFPFIWARDLHDIKKSQLLFPQHLLGSSKGHNIEGIHTIKMHLQRYGYLSKNYNIIDTNGAYNNAFDDHLESAIKKYQMFFKLPKSGVLDMETLHQMSQARCSVPDIFENNENETSVTTSNLHIGSKYTFFPGRVKWPDSLNYRLTYALVNNFPEEFKESVRTAFEIWYGRSRFNFTEVSENEGGNIRISFERGVHGDYHPFTKNSKTLAHTFAPIDGRFHFNADKPFSVDVTYNAYHLRTVALHELGHAFGLAHSPSEDAIMFPTIPTNLEKDLDMDDIEGLWELYDGFGVA</sequence>
<reference evidence="10 11" key="3">
    <citation type="journal article" date="2010" name="BMC Genomics">
        <title>Transcriptome sequencing and comparative analysis of cucumber flowers with different sex types.</title>
        <authorList>
            <person name="Guo S."/>
            <person name="Zheng Y."/>
            <person name="Joung J.G."/>
            <person name="Liu S."/>
            <person name="Zhang Z."/>
            <person name="Crasta O.R."/>
            <person name="Sobral B.W."/>
            <person name="Xu Y."/>
            <person name="Huang S."/>
            <person name="Fei Z."/>
        </authorList>
    </citation>
    <scope>NUCLEOTIDE SEQUENCE [LARGE SCALE GENOMIC DNA]</scope>
    <source>
        <strain evidence="11">cv. 9930</strain>
    </source>
</reference>
<feature type="binding site" evidence="8">
    <location>
        <position position="283"/>
    </location>
    <ligand>
        <name>Zn(2+)</name>
        <dbReference type="ChEBI" id="CHEBI:29105"/>
        <label>2</label>
        <note>catalytic</note>
    </ligand>
</feature>
<feature type="binding site" evidence="8">
    <location>
        <position position="231"/>
    </location>
    <ligand>
        <name>Zn(2+)</name>
        <dbReference type="ChEBI" id="CHEBI:29105"/>
        <label>1</label>
    </ligand>
</feature>
<dbReference type="AlphaFoldDB" id="A0A0A0KS15"/>
<dbReference type="GO" id="GO:0031012">
    <property type="term" value="C:extracellular matrix"/>
    <property type="evidence" value="ECO:0007669"/>
    <property type="project" value="InterPro"/>
</dbReference>
<evidence type="ECO:0000256" key="5">
    <source>
        <dbReference type="ARBA" id="ARBA00022833"/>
    </source>
</evidence>
<dbReference type="GO" id="GO:0030198">
    <property type="term" value="P:extracellular matrix organization"/>
    <property type="evidence" value="ECO:0000318"/>
    <property type="project" value="GO_Central"/>
</dbReference>
<evidence type="ECO:0000313" key="10">
    <source>
        <dbReference type="EMBL" id="KGN52410.1"/>
    </source>
</evidence>
<evidence type="ECO:0000256" key="1">
    <source>
        <dbReference type="ARBA" id="ARBA00009614"/>
    </source>
</evidence>
<feature type="binding site" evidence="8">
    <location>
        <position position="241"/>
    </location>
    <ligand>
        <name>Zn(2+)</name>
        <dbReference type="ChEBI" id="CHEBI:29105"/>
        <label>1</label>
    </ligand>
</feature>
<dbReference type="PRINTS" id="PR00138">
    <property type="entry name" value="MATRIXIN"/>
</dbReference>
<dbReference type="SUPFAM" id="SSF55486">
    <property type="entry name" value="Metalloproteases ('zincins'), catalytic domain"/>
    <property type="match status" value="1"/>
</dbReference>
<feature type="active site" evidence="7">
    <location>
        <position position="266"/>
    </location>
</feature>
<dbReference type="EMBL" id="CM002926">
    <property type="protein sequence ID" value="KGN52410.1"/>
    <property type="molecule type" value="Genomic_DNA"/>
</dbReference>
<evidence type="ECO:0000256" key="2">
    <source>
        <dbReference type="ARBA" id="ARBA00022670"/>
    </source>
</evidence>
<feature type="binding site" evidence="8">
    <location>
        <position position="265"/>
    </location>
    <ligand>
        <name>Zn(2+)</name>
        <dbReference type="ChEBI" id="CHEBI:29105"/>
        <label>2</label>
        <note>catalytic</note>
    </ligand>
</feature>
<dbReference type="Pfam" id="PF01471">
    <property type="entry name" value="PG_binding_1"/>
    <property type="match status" value="1"/>
</dbReference>
<evidence type="ECO:0000256" key="7">
    <source>
        <dbReference type="PIRSR" id="PIRSR621190-1"/>
    </source>
</evidence>
<reference evidence="10 11" key="2">
    <citation type="journal article" date="2009" name="PLoS ONE">
        <title>An integrated genetic and cytogenetic map of the cucumber genome.</title>
        <authorList>
            <person name="Ren Y."/>
            <person name="Zhang Z."/>
            <person name="Liu J."/>
            <person name="Staub J.E."/>
            <person name="Han Y."/>
            <person name="Cheng Z."/>
            <person name="Li X."/>
            <person name="Lu J."/>
            <person name="Miao H."/>
            <person name="Kang H."/>
            <person name="Xie B."/>
            <person name="Gu X."/>
            <person name="Wang X."/>
            <person name="Du Y."/>
            <person name="Jin W."/>
            <person name="Huang S."/>
        </authorList>
    </citation>
    <scope>NUCLEOTIDE SEQUENCE [LARGE SCALE GENOMIC DNA]</scope>
    <source>
        <strain evidence="11">cv. 9930</strain>
    </source>
</reference>
<dbReference type="GO" id="GO:0004222">
    <property type="term" value="F:metalloendopeptidase activity"/>
    <property type="evidence" value="ECO:0000318"/>
    <property type="project" value="GO_Central"/>
</dbReference>
<reference evidence="10 11" key="1">
    <citation type="journal article" date="2009" name="Nat. Genet.">
        <title>The genome of the cucumber, Cucumis sativus L.</title>
        <authorList>
            <person name="Huang S."/>
            <person name="Li R."/>
            <person name="Zhang Z."/>
            <person name="Li L."/>
            <person name="Gu X."/>
            <person name="Fan W."/>
            <person name="Lucas W.J."/>
            <person name="Wang X."/>
            <person name="Xie B."/>
            <person name="Ni P."/>
            <person name="Ren Y."/>
            <person name="Zhu H."/>
            <person name="Li J."/>
            <person name="Lin K."/>
            <person name="Jin W."/>
            <person name="Fei Z."/>
            <person name="Li G."/>
            <person name="Staub J."/>
            <person name="Kilian A."/>
            <person name="van der Vossen E.A."/>
            <person name="Wu Y."/>
            <person name="Guo J."/>
            <person name="He J."/>
            <person name="Jia Z."/>
            <person name="Ren Y."/>
            <person name="Tian G."/>
            <person name="Lu Y."/>
            <person name="Ruan J."/>
            <person name="Qian W."/>
            <person name="Wang M."/>
            <person name="Huang Q."/>
            <person name="Li B."/>
            <person name="Xuan Z."/>
            <person name="Cao J."/>
            <person name="Asan"/>
            <person name="Wu Z."/>
            <person name="Zhang J."/>
            <person name="Cai Q."/>
            <person name="Bai Y."/>
            <person name="Zhao B."/>
            <person name="Han Y."/>
            <person name="Li Y."/>
            <person name="Li X."/>
            <person name="Wang S."/>
            <person name="Shi Q."/>
            <person name="Liu S."/>
            <person name="Cho W.K."/>
            <person name="Kim J.Y."/>
            <person name="Xu Y."/>
            <person name="Heller-Uszynska K."/>
            <person name="Miao H."/>
            <person name="Cheng Z."/>
            <person name="Zhang S."/>
            <person name="Wu J."/>
            <person name="Yang Y."/>
            <person name="Kang H."/>
            <person name="Li M."/>
            <person name="Liang H."/>
            <person name="Ren X."/>
            <person name="Shi Z."/>
            <person name="Wen M."/>
            <person name="Jian M."/>
            <person name="Yang H."/>
            <person name="Zhang G."/>
            <person name="Yang Z."/>
            <person name="Chen R."/>
            <person name="Liu S."/>
            <person name="Li J."/>
            <person name="Ma L."/>
            <person name="Liu H."/>
            <person name="Zhou Y."/>
            <person name="Zhao J."/>
            <person name="Fang X."/>
            <person name="Li G."/>
            <person name="Fang L."/>
            <person name="Li Y."/>
            <person name="Liu D."/>
            <person name="Zheng H."/>
            <person name="Zhang Y."/>
            <person name="Qin N."/>
            <person name="Li Z."/>
            <person name="Yang G."/>
            <person name="Yang S."/>
            <person name="Bolund L."/>
            <person name="Kristiansen K."/>
            <person name="Zheng H."/>
            <person name="Li S."/>
            <person name="Zhang X."/>
            <person name="Yang H."/>
            <person name="Wang J."/>
            <person name="Sun R."/>
            <person name="Zhang B."/>
            <person name="Jiang S."/>
            <person name="Wang J."/>
            <person name="Du Y."/>
            <person name="Li S."/>
        </authorList>
    </citation>
    <scope>NUCLEOTIDE SEQUENCE [LARGE SCALE GENOMIC DNA]</scope>
    <source>
        <strain evidence="11">cv. 9930</strain>
    </source>
</reference>
<dbReference type="Proteomes" id="UP000029981">
    <property type="component" value="Chromosome 5"/>
</dbReference>
<dbReference type="InterPro" id="IPR036365">
    <property type="entry name" value="PGBD-like_sf"/>
</dbReference>
<keyword evidence="4" id="KW-0378">Hydrolase</keyword>
<keyword evidence="6" id="KW-0482">Metalloprotease</keyword>
<dbReference type="InterPro" id="IPR021190">
    <property type="entry name" value="Pept_M10A"/>
</dbReference>
<feature type="binding site" evidence="8">
    <location>
        <position position="226"/>
    </location>
    <ligand>
        <name>Ca(2+)</name>
        <dbReference type="ChEBI" id="CHEBI:29108"/>
        <label>3</label>
    </ligand>
</feature>
<dbReference type="SUPFAM" id="SSF47090">
    <property type="entry name" value="PGBD-like"/>
    <property type="match status" value="1"/>
</dbReference>
<dbReference type="InterPro" id="IPR001818">
    <property type="entry name" value="Pept_M10_metallopeptidase"/>
</dbReference>
<gene>
    <name evidence="10" type="ORF">Csa_5G632090</name>
</gene>
<comment type="cofactor">
    <cofactor evidence="8">
        <name>Zn(2+)</name>
        <dbReference type="ChEBI" id="CHEBI:29105"/>
    </cofactor>
    <text evidence="8">Binds 2 Zn(2+) ions per subunit.</text>
</comment>
<dbReference type="Gramene" id="KGN52410">
    <property type="protein sequence ID" value="KGN52410"/>
    <property type="gene ID" value="Csa_5G632090"/>
</dbReference>
<feature type="binding site" evidence="8">
    <location>
        <position position="269"/>
    </location>
    <ligand>
        <name>Zn(2+)</name>
        <dbReference type="ChEBI" id="CHEBI:29105"/>
        <label>2</label>
        <note>catalytic</note>
    </ligand>
</feature>